<evidence type="ECO:0000259" key="5">
    <source>
        <dbReference type="PROSITE" id="PS51149"/>
    </source>
</evidence>
<dbReference type="PANTHER" id="PTHR43641:SF2">
    <property type="entry name" value="DEHYDRATASE YBIW-RELATED"/>
    <property type="match status" value="1"/>
</dbReference>
<dbReference type="InterPro" id="IPR019777">
    <property type="entry name" value="Form_AcTrfase_GR_CS"/>
</dbReference>
<dbReference type="PROSITE" id="PS00850">
    <property type="entry name" value="GLY_RADICAL_1"/>
    <property type="match status" value="1"/>
</dbReference>
<dbReference type="Proteomes" id="UP000005801">
    <property type="component" value="Unassembled WGS sequence"/>
</dbReference>
<feature type="region of interest" description="Disordered" evidence="4">
    <location>
        <begin position="738"/>
        <end position="757"/>
    </location>
</feature>
<dbReference type="AlphaFoldDB" id="A6G8C6"/>
<keyword evidence="7" id="KW-0670">Pyruvate</keyword>
<dbReference type="SUPFAM" id="SSF51998">
    <property type="entry name" value="PFL-like glycyl radical enzymes"/>
    <property type="match status" value="1"/>
</dbReference>
<evidence type="ECO:0000259" key="6">
    <source>
        <dbReference type="PROSITE" id="PS51554"/>
    </source>
</evidence>
<evidence type="ECO:0000256" key="2">
    <source>
        <dbReference type="ARBA" id="ARBA00023239"/>
    </source>
</evidence>
<dbReference type="eggNOG" id="COG1882">
    <property type="taxonomic scope" value="Bacteria"/>
</dbReference>
<dbReference type="GO" id="GO:0016829">
    <property type="term" value="F:lyase activity"/>
    <property type="evidence" value="ECO:0007669"/>
    <property type="project" value="UniProtKB-KW"/>
</dbReference>
<dbReference type="InterPro" id="IPR051215">
    <property type="entry name" value="GRE"/>
</dbReference>
<feature type="domain" description="PFL" evidence="6">
    <location>
        <begin position="54"/>
        <end position="739"/>
    </location>
</feature>
<keyword evidence="1 3" id="KW-0556">Organic radical</keyword>
<protein>
    <submittedName>
        <fullName evidence="7">Pyruvate formate-lyase 2 (PflD)</fullName>
    </submittedName>
</protein>
<dbReference type="InterPro" id="IPR004184">
    <property type="entry name" value="PFL_dom"/>
</dbReference>
<dbReference type="STRING" id="391625.PPSIR1_01377"/>
<sequence>MSVEPSPRLQRIRAALLDAPYHLCTQKAELLTTFLRAHRPHDAVTEALAARHFDAMKAAMKRNLGEGAQAPELVLRASNALQAVYEALDATTHPEPLIVSLARGFAHVLGHMQLRVYPDELIMGNPTAHRIGSAIHPEYGGMLMLPELDQLTRRELNPLAATDEQLRRLEDDILPWWFTCSILSRAPLLAADKLLQNRLVEARDFVLTQFAGIAHVVPDYPTVLRLGLRGVLEELRAAQRHAQSSEQREFYEAATICVTAAMDFAQRQARFVAGAAEVAEDPERAAELRELAAVLARVPIEPARTYHEALQSVFTTHVVIHQESFQHGISFGRIDQYLAPFLDADLEAGRLDEARAVELTGCFLAKAAEQLPLFNAMSTEFFSGLSSASGLTLGGTDPRTGADATTSVTRAILLAYHQLRLRQPNLHLRVHPGTPEGLRRLAYAVLREGGGMPALFRDEGVVDAIRGLGVPHEAAEDYAIVGCVEWGVPYRSFPAAGAAFVSLPAILRDLLMEEHEPPLRDMDDVWAAFRAAVEARIEEVVAGNDAIERAHAEYRPTPMLSAVVRGCAARGKDVCAGGADFNSTGVQAVGVADVADSLTVLEQLVFPPPGGGRPELSRGRGIGPRGRALGRDGFHHRLLERTGTVKSSQSLSLGRLRRALARDFVDEEALRQRLRNHVPKYGQDAGPPERWARRVAELYAELLREHLNPRHGPYAPGFWSMTTHVGFGRRLGALPSGRKAGRPLANGLSPSSGADNRGPTASLLSVAAVSGGFVGNGYALNETLDPSFVRGEVGLARIDQLVRGYFAAGGNQVQFNVLDTAELVDAKAHPERHRGLVVRISGYSAYFNDLSEAMKDELIARSRHGASACPVVLAGEGGEDGEEGGGDGV</sequence>
<reference evidence="7 8" key="1">
    <citation type="submission" date="2007-06" db="EMBL/GenBank/DDBJ databases">
        <authorList>
            <person name="Shimkets L."/>
            <person name="Ferriera S."/>
            <person name="Johnson J."/>
            <person name="Kravitz S."/>
            <person name="Beeson K."/>
            <person name="Sutton G."/>
            <person name="Rogers Y.-H."/>
            <person name="Friedman R."/>
            <person name="Frazier M."/>
            <person name="Venter J.C."/>
        </authorList>
    </citation>
    <scope>NUCLEOTIDE SEQUENCE [LARGE SCALE GENOMIC DNA]</scope>
    <source>
        <strain evidence="7 8">SIR-1</strain>
    </source>
</reference>
<dbReference type="Pfam" id="PF02901">
    <property type="entry name" value="PFL-like"/>
    <property type="match status" value="2"/>
</dbReference>
<evidence type="ECO:0000313" key="7">
    <source>
        <dbReference type="EMBL" id="EDM77836.1"/>
    </source>
</evidence>
<proteinExistence type="predicted"/>
<dbReference type="InterPro" id="IPR001150">
    <property type="entry name" value="Gly_radical"/>
</dbReference>
<evidence type="ECO:0000313" key="8">
    <source>
        <dbReference type="Proteomes" id="UP000005801"/>
    </source>
</evidence>
<dbReference type="Gene3D" id="3.20.70.20">
    <property type="match status" value="2"/>
</dbReference>
<dbReference type="Pfam" id="PF01228">
    <property type="entry name" value="Gly_radical"/>
    <property type="match status" value="1"/>
</dbReference>
<evidence type="ECO:0000256" key="1">
    <source>
        <dbReference type="ARBA" id="ARBA00022818"/>
    </source>
</evidence>
<name>A6G8C6_9BACT</name>
<dbReference type="PROSITE" id="PS51149">
    <property type="entry name" value="GLY_RADICAL_2"/>
    <property type="match status" value="1"/>
</dbReference>
<keyword evidence="8" id="KW-1185">Reference proteome</keyword>
<gene>
    <name evidence="7" type="ORF">PPSIR1_01377</name>
</gene>
<dbReference type="GO" id="GO:0005829">
    <property type="term" value="C:cytosol"/>
    <property type="evidence" value="ECO:0007669"/>
    <property type="project" value="TreeGrafter"/>
</dbReference>
<accession>A6G8C6</accession>
<feature type="domain" description="Glycine radical" evidence="5">
    <location>
        <begin position="746"/>
        <end position="867"/>
    </location>
</feature>
<evidence type="ECO:0000256" key="3">
    <source>
        <dbReference type="PROSITE-ProRule" id="PRU00493"/>
    </source>
</evidence>
<dbReference type="PANTHER" id="PTHR43641">
    <property type="entry name" value="FORMATE ACETYLTRANSFERASE 3-RELATED"/>
    <property type="match status" value="1"/>
</dbReference>
<dbReference type="PROSITE" id="PS51554">
    <property type="entry name" value="PFL"/>
    <property type="match status" value="1"/>
</dbReference>
<evidence type="ECO:0000256" key="4">
    <source>
        <dbReference type="SAM" id="MobiDB-lite"/>
    </source>
</evidence>
<feature type="modified residue" description="Glycine radical" evidence="3">
    <location>
        <position position="842"/>
    </location>
</feature>
<dbReference type="EMBL" id="ABCS01000039">
    <property type="protein sequence ID" value="EDM77836.1"/>
    <property type="molecule type" value="Genomic_DNA"/>
</dbReference>
<organism evidence="7 8">
    <name type="scientific">Plesiocystis pacifica SIR-1</name>
    <dbReference type="NCBI Taxonomy" id="391625"/>
    <lineage>
        <taxon>Bacteria</taxon>
        <taxon>Pseudomonadati</taxon>
        <taxon>Myxococcota</taxon>
        <taxon>Polyangia</taxon>
        <taxon>Nannocystales</taxon>
        <taxon>Nannocystaceae</taxon>
        <taxon>Plesiocystis</taxon>
    </lineage>
</organism>
<dbReference type="RefSeq" id="WP_006972971.1">
    <property type="nucleotide sequence ID" value="NZ_ABCS01000039.1"/>
</dbReference>
<keyword evidence="2 7" id="KW-0456">Lyase</keyword>
<comment type="caution">
    <text evidence="7">The sequence shown here is derived from an EMBL/GenBank/DDBJ whole genome shotgun (WGS) entry which is preliminary data.</text>
</comment>